<dbReference type="OrthoDB" id="9804062at2"/>
<dbReference type="GO" id="GO:0046983">
    <property type="term" value="F:protein dimerization activity"/>
    <property type="evidence" value="ECO:0007669"/>
    <property type="project" value="UniProtKB-UniRule"/>
</dbReference>
<dbReference type="Pfam" id="PF10431">
    <property type="entry name" value="ClpB_D2-small"/>
    <property type="match status" value="1"/>
</dbReference>
<dbReference type="InterPro" id="IPR003959">
    <property type="entry name" value="ATPase_AAA_core"/>
</dbReference>
<dbReference type="KEGG" id="rla:Rhola_00005800"/>
<dbReference type="InterPro" id="IPR010603">
    <property type="entry name" value="Znf_CppX_C4"/>
</dbReference>
<evidence type="ECO:0000256" key="1">
    <source>
        <dbReference type="ARBA" id="ARBA00022723"/>
    </source>
</evidence>
<dbReference type="GO" id="GO:0009376">
    <property type="term" value="C:HslUV protease complex"/>
    <property type="evidence" value="ECO:0007669"/>
    <property type="project" value="TreeGrafter"/>
</dbReference>
<dbReference type="STRING" id="529884.Rhola_00005800"/>
<sequence length="424" mass="46316">MTKLGESGDLLKCSFCGKSQKQVRKLIAGPGVYICDECIELCNEIIEEELGEVAKTVEDIDLPKPREIKGFLDEYVIGQDQAKKALSVAVYNHYKRLRSRGTLTAAGKDHDSIEIAKSNILMIGPTGCGKTYLAQTLAKRLNVPFAVADATALTEAGYVGEDVENILLKLLQAADFDVKRAETGIIYIDEIDKISRKAENPSITRDVSGEGVQQALLKILEGTVASVPPQGGRKHPQQEFIQLDTTNVLFIVAGAFAGLEEIISQRAGKKGIGFGAPISGKHDDIEIFTEVQPEDLRKFGLIPEFIGRLPVIATVTPLDRPALMQILTEPKNALVKQYQRMFELDGFELEFDKAALEAIAEKAIERETGARGLRAIMEEILGPVMFDIPGSEVQGIVKITKAVVVDGVEPQTVPFKNVRQEKSA</sequence>
<dbReference type="InterPro" id="IPR004487">
    <property type="entry name" value="Clp_protease_ATP-bd_su_ClpX"/>
</dbReference>
<evidence type="ECO:0000313" key="10">
    <source>
        <dbReference type="Proteomes" id="UP000067708"/>
    </source>
</evidence>
<dbReference type="PANTHER" id="PTHR48102">
    <property type="entry name" value="ATP-DEPENDENT CLP PROTEASE ATP-BINDING SUBUNIT CLPX-LIKE, MITOCHONDRIAL-RELATED"/>
    <property type="match status" value="1"/>
</dbReference>
<dbReference type="Pfam" id="PF06689">
    <property type="entry name" value="zf-C4_ClpX"/>
    <property type="match status" value="1"/>
</dbReference>
<dbReference type="SUPFAM" id="SSF52540">
    <property type="entry name" value="P-loop containing nucleoside triphosphate hydrolases"/>
    <property type="match status" value="1"/>
</dbReference>
<organism evidence="9 10">
    <name type="scientific">Rhodoluna lacicola</name>
    <dbReference type="NCBI Taxonomy" id="529884"/>
    <lineage>
        <taxon>Bacteria</taxon>
        <taxon>Bacillati</taxon>
        <taxon>Actinomycetota</taxon>
        <taxon>Actinomycetes</taxon>
        <taxon>Micrococcales</taxon>
        <taxon>Microbacteriaceae</taxon>
        <taxon>Luna cluster</taxon>
        <taxon>Luna-1 subcluster</taxon>
        <taxon>Rhodoluna</taxon>
    </lineage>
</organism>
<dbReference type="NCBIfam" id="TIGR00382">
    <property type="entry name" value="clpX"/>
    <property type="match status" value="1"/>
</dbReference>
<evidence type="ECO:0000256" key="6">
    <source>
        <dbReference type="HAMAP-Rule" id="MF_00175"/>
    </source>
</evidence>
<dbReference type="GO" id="GO:0051301">
    <property type="term" value="P:cell division"/>
    <property type="evidence" value="ECO:0007669"/>
    <property type="project" value="TreeGrafter"/>
</dbReference>
<dbReference type="PATRIC" id="fig|529884.3.peg.553"/>
<name>A0A060JFP3_9MICO</name>
<evidence type="ECO:0000259" key="8">
    <source>
        <dbReference type="PROSITE" id="PS51902"/>
    </source>
</evidence>
<dbReference type="FunFam" id="1.10.8.60:FF:000002">
    <property type="entry name" value="ATP-dependent Clp protease ATP-binding subunit ClpX"/>
    <property type="match status" value="1"/>
</dbReference>
<protein>
    <recommendedName>
        <fullName evidence="6">ATP-dependent Clp protease ATP-binding subunit ClpX</fullName>
    </recommendedName>
</protein>
<dbReference type="RefSeq" id="WP_038502224.1">
    <property type="nucleotide sequence ID" value="NZ_AP026911.1"/>
</dbReference>
<comment type="similarity">
    <text evidence="6 7">Belongs to the ClpX chaperone family.</text>
</comment>
<dbReference type="CDD" id="cd19497">
    <property type="entry name" value="RecA-like_ClpX"/>
    <property type="match status" value="1"/>
</dbReference>
<dbReference type="InterPro" id="IPR019489">
    <property type="entry name" value="Clp_ATPase_C"/>
</dbReference>
<feature type="binding site" evidence="6 7">
    <location>
        <position position="13"/>
    </location>
    <ligand>
        <name>Zn(2+)</name>
        <dbReference type="ChEBI" id="CHEBI:29105"/>
    </ligand>
</feature>
<comment type="subunit">
    <text evidence="6">Component of the ClpX-ClpP complex. Forms a hexameric ring that, in the presence of ATP, binds to fourteen ClpP subunits assembled into a disk-like structure with a central cavity, resembling the structure of eukaryotic proteasomes.</text>
</comment>
<dbReference type="GO" id="GO:0140662">
    <property type="term" value="F:ATP-dependent protein folding chaperone"/>
    <property type="evidence" value="ECO:0007669"/>
    <property type="project" value="InterPro"/>
</dbReference>
<dbReference type="PANTHER" id="PTHR48102:SF7">
    <property type="entry name" value="ATP-DEPENDENT CLP PROTEASE ATP-BINDING SUBUNIT CLPX-LIKE, MITOCHONDRIAL"/>
    <property type="match status" value="1"/>
</dbReference>
<dbReference type="InterPro" id="IPR046425">
    <property type="entry name" value="ClpX_bact"/>
</dbReference>
<keyword evidence="2 6" id="KW-0547">Nucleotide-binding</keyword>
<reference evidence="9 10" key="1">
    <citation type="journal article" date="2014" name="Int. J. Syst. Evol. Microbiol.">
        <title>Rhodoluna lacicola gen. nov., sp. nov., a planktonic freshwater bacterium with stream-lined genome.</title>
        <authorList>
            <person name="Hahn M."/>
            <person name="Schmidt J."/>
            <person name="Taipale S.J."/>
            <person name="Doolittle W.F."/>
            <person name="Koll U."/>
        </authorList>
    </citation>
    <scope>NUCLEOTIDE SEQUENCE [LARGE SCALE GENOMIC DNA]</scope>
    <source>
        <strain evidence="9 10">MWH-Ta8</strain>
    </source>
</reference>
<dbReference type="FunFam" id="3.40.50.300:FF:000005">
    <property type="entry name" value="ATP-dependent Clp protease ATP-binding subunit ClpX"/>
    <property type="match status" value="1"/>
</dbReference>
<feature type="domain" description="ClpX-type ZB" evidence="8">
    <location>
        <begin position="1"/>
        <end position="54"/>
    </location>
</feature>
<evidence type="ECO:0000256" key="7">
    <source>
        <dbReference type="PROSITE-ProRule" id="PRU01250"/>
    </source>
</evidence>
<feature type="binding site" evidence="6 7">
    <location>
        <position position="16"/>
    </location>
    <ligand>
        <name>Zn(2+)</name>
        <dbReference type="ChEBI" id="CHEBI:29105"/>
    </ligand>
</feature>
<dbReference type="InterPro" id="IPR038366">
    <property type="entry name" value="Znf_CppX_C4_sf"/>
</dbReference>
<gene>
    <name evidence="6" type="primary">clpX</name>
    <name evidence="9" type="ORF">Rhola_00005800</name>
</gene>
<dbReference type="InterPro" id="IPR027417">
    <property type="entry name" value="P-loop_NTPase"/>
</dbReference>
<feature type="binding site" evidence="6">
    <location>
        <begin position="125"/>
        <end position="132"/>
    </location>
    <ligand>
        <name>ATP</name>
        <dbReference type="ChEBI" id="CHEBI:30616"/>
    </ligand>
</feature>
<dbReference type="GO" id="GO:0051082">
    <property type="term" value="F:unfolded protein binding"/>
    <property type="evidence" value="ECO:0007669"/>
    <property type="project" value="UniProtKB-UniRule"/>
</dbReference>
<dbReference type="SMART" id="SM00994">
    <property type="entry name" value="zf-C4_ClpX"/>
    <property type="match status" value="1"/>
</dbReference>
<dbReference type="Gene3D" id="1.10.8.60">
    <property type="match status" value="1"/>
</dbReference>
<dbReference type="AlphaFoldDB" id="A0A060JFP3"/>
<dbReference type="Pfam" id="PF07724">
    <property type="entry name" value="AAA_2"/>
    <property type="match status" value="1"/>
</dbReference>
<dbReference type="EMBL" id="CP007490">
    <property type="protein sequence ID" value="AIC47392.1"/>
    <property type="molecule type" value="Genomic_DNA"/>
</dbReference>
<dbReference type="HOGENOM" id="CLU_014218_8_2_11"/>
<dbReference type="SMART" id="SM00382">
    <property type="entry name" value="AAA"/>
    <property type="match status" value="1"/>
</dbReference>
<keyword evidence="10" id="KW-1185">Reference proteome</keyword>
<evidence type="ECO:0000256" key="2">
    <source>
        <dbReference type="ARBA" id="ARBA00022741"/>
    </source>
</evidence>
<keyword evidence="5 6" id="KW-0143">Chaperone</keyword>
<dbReference type="GO" id="GO:0016887">
    <property type="term" value="F:ATP hydrolysis activity"/>
    <property type="evidence" value="ECO:0007669"/>
    <property type="project" value="InterPro"/>
</dbReference>
<dbReference type="Gene3D" id="3.40.50.300">
    <property type="entry name" value="P-loop containing nucleotide triphosphate hydrolases"/>
    <property type="match status" value="1"/>
</dbReference>
<dbReference type="HAMAP" id="MF_00175">
    <property type="entry name" value="ClpX"/>
    <property type="match status" value="1"/>
</dbReference>
<dbReference type="eggNOG" id="COG1219">
    <property type="taxonomic scope" value="Bacteria"/>
</dbReference>
<dbReference type="InterPro" id="IPR050052">
    <property type="entry name" value="ATP-dep_Clp_protease_ClpX"/>
</dbReference>
<comment type="function">
    <text evidence="6">ATP-dependent specificity component of the Clp protease. It directs the protease to specific substrates. Can perform chaperone functions in the absence of ClpP.</text>
</comment>
<dbReference type="GO" id="GO:0051603">
    <property type="term" value="P:proteolysis involved in protein catabolic process"/>
    <property type="evidence" value="ECO:0007669"/>
    <property type="project" value="TreeGrafter"/>
</dbReference>
<evidence type="ECO:0000256" key="4">
    <source>
        <dbReference type="ARBA" id="ARBA00022840"/>
    </source>
</evidence>
<dbReference type="InterPro" id="IPR059188">
    <property type="entry name" value="Znf_CLPX-like"/>
</dbReference>
<proteinExistence type="inferred from homology"/>
<evidence type="ECO:0000256" key="5">
    <source>
        <dbReference type="ARBA" id="ARBA00023186"/>
    </source>
</evidence>
<dbReference type="GO" id="GO:0005524">
    <property type="term" value="F:ATP binding"/>
    <property type="evidence" value="ECO:0007669"/>
    <property type="project" value="UniProtKB-UniRule"/>
</dbReference>
<evidence type="ECO:0000256" key="3">
    <source>
        <dbReference type="ARBA" id="ARBA00022833"/>
    </source>
</evidence>
<dbReference type="GO" id="GO:0008270">
    <property type="term" value="F:zinc ion binding"/>
    <property type="evidence" value="ECO:0007669"/>
    <property type="project" value="UniProtKB-UniRule"/>
</dbReference>
<keyword evidence="1 6" id="KW-0479">Metal-binding</keyword>
<keyword evidence="4 6" id="KW-0067">ATP-binding</keyword>
<dbReference type="SUPFAM" id="SSF57716">
    <property type="entry name" value="Glucocorticoid receptor-like (DNA-binding domain)"/>
    <property type="match status" value="1"/>
</dbReference>
<dbReference type="InterPro" id="IPR003593">
    <property type="entry name" value="AAA+_ATPase"/>
</dbReference>
<feature type="binding site" evidence="6 7">
    <location>
        <position position="38"/>
    </location>
    <ligand>
        <name>Zn(2+)</name>
        <dbReference type="ChEBI" id="CHEBI:29105"/>
    </ligand>
</feature>
<dbReference type="NCBIfam" id="NF003745">
    <property type="entry name" value="PRK05342.1"/>
    <property type="match status" value="1"/>
</dbReference>
<accession>A0A060JFP3</accession>
<dbReference type="Proteomes" id="UP000067708">
    <property type="component" value="Chromosome"/>
</dbReference>
<keyword evidence="3 6" id="KW-0862">Zinc</keyword>
<dbReference type="Gene3D" id="6.20.220.10">
    <property type="entry name" value="ClpX chaperone, C4-type zinc finger domain"/>
    <property type="match status" value="1"/>
</dbReference>
<evidence type="ECO:0000313" key="9">
    <source>
        <dbReference type="EMBL" id="AIC47392.1"/>
    </source>
</evidence>
<dbReference type="SMART" id="SM01086">
    <property type="entry name" value="ClpB_D2-small"/>
    <property type="match status" value="1"/>
</dbReference>
<feature type="binding site" evidence="6 7">
    <location>
        <position position="35"/>
    </location>
    <ligand>
        <name>Zn(2+)</name>
        <dbReference type="ChEBI" id="CHEBI:29105"/>
    </ligand>
</feature>
<dbReference type="PROSITE" id="PS51902">
    <property type="entry name" value="CLPX_ZB"/>
    <property type="match status" value="1"/>
</dbReference>